<evidence type="ECO:0000259" key="1">
    <source>
        <dbReference type="PROSITE" id="PS50405"/>
    </source>
</evidence>
<dbReference type="Gene3D" id="3.40.30.10">
    <property type="entry name" value="Glutaredoxin"/>
    <property type="match status" value="1"/>
</dbReference>
<dbReference type="Gene3D" id="1.20.1050.10">
    <property type="match status" value="1"/>
</dbReference>
<dbReference type="Pfam" id="PF13409">
    <property type="entry name" value="GST_N_2"/>
    <property type="match status" value="1"/>
</dbReference>
<keyword evidence="3" id="KW-1185">Reference proteome</keyword>
<sequence>MSRDVSGQTNITKGRFYGADGTLKRPPSTFRDFIEKGGKFEPEKGAVIGQRVPFFAAWATRALIVRKLKGLEDIIRTCDRGFSRMGANGWPFASADDFPGAENDPLYQAQHIKDLYLKCAPDYGGRFTVPVLWDKNETIINNESSVIIIMFNSAFNDLVDPEKAEVDIYPEHLRREINELNEWVYSDINNGVYRSGFAITPQAYEAAVKQLFTSLDRLEKILEGREYIIGDQLTEADVRAWVTTVRLFFSPSAGNPQSFDDDLQIRFDPVYVSHFKCNIRDTRNGCPAINKWMKKLYWNNSAFKELTDFDHIKTHYYWSHPNINPTRIVPAGPVPLIEDL</sequence>
<dbReference type="EC" id="1.8.5.7" evidence="2"/>
<evidence type="ECO:0000313" key="3">
    <source>
        <dbReference type="Proteomes" id="UP001437256"/>
    </source>
</evidence>
<dbReference type="InterPro" id="IPR036282">
    <property type="entry name" value="Glutathione-S-Trfase_C_sf"/>
</dbReference>
<dbReference type="SUPFAM" id="SSF47616">
    <property type="entry name" value="GST C-terminal domain-like"/>
    <property type="match status" value="1"/>
</dbReference>
<dbReference type="InterPro" id="IPR036249">
    <property type="entry name" value="Thioredoxin-like_sf"/>
</dbReference>
<accession>A0ABR3A2A7</accession>
<dbReference type="InterPro" id="IPR010987">
    <property type="entry name" value="Glutathione-S-Trfase_C-like"/>
</dbReference>
<dbReference type="PANTHER" id="PTHR32419:SF6">
    <property type="entry name" value="GLUTATHIONE S-TRANSFERASE OMEGA-LIKE 1-RELATED"/>
    <property type="match status" value="1"/>
</dbReference>
<protein>
    <submittedName>
        <fullName evidence="2">S-glutathionyl-(Chloro)hydroquinone reductase</fullName>
        <ecNumber evidence="2">1.8.5.7</ecNumber>
    </submittedName>
</protein>
<dbReference type="InterPro" id="IPR047047">
    <property type="entry name" value="GST_Omega-like_C"/>
</dbReference>
<keyword evidence="2" id="KW-0560">Oxidoreductase</keyword>
<gene>
    <name evidence="2" type="primary">ECM4_5</name>
    <name evidence="2" type="ORF">AAF712_005475</name>
</gene>
<dbReference type="Proteomes" id="UP001437256">
    <property type="component" value="Unassembled WGS sequence"/>
</dbReference>
<dbReference type="SUPFAM" id="SSF52833">
    <property type="entry name" value="Thioredoxin-like"/>
    <property type="match status" value="1"/>
</dbReference>
<reference evidence="2 3" key="1">
    <citation type="submission" date="2024-05" db="EMBL/GenBank/DDBJ databases">
        <title>A draft genome resource for the thread blight pathogen Marasmius tenuissimus strain MS-2.</title>
        <authorList>
            <person name="Yulfo-Soto G.E."/>
            <person name="Baruah I.K."/>
            <person name="Amoako-Attah I."/>
            <person name="Bukari Y."/>
            <person name="Meinhardt L.W."/>
            <person name="Bailey B.A."/>
            <person name="Cohen S.P."/>
        </authorList>
    </citation>
    <scope>NUCLEOTIDE SEQUENCE [LARGE SCALE GENOMIC DNA]</scope>
    <source>
        <strain evidence="2 3">MS-2</strain>
    </source>
</reference>
<organism evidence="2 3">
    <name type="scientific">Marasmius tenuissimus</name>
    <dbReference type="NCBI Taxonomy" id="585030"/>
    <lineage>
        <taxon>Eukaryota</taxon>
        <taxon>Fungi</taxon>
        <taxon>Dikarya</taxon>
        <taxon>Basidiomycota</taxon>
        <taxon>Agaricomycotina</taxon>
        <taxon>Agaricomycetes</taxon>
        <taxon>Agaricomycetidae</taxon>
        <taxon>Agaricales</taxon>
        <taxon>Marasmiineae</taxon>
        <taxon>Marasmiaceae</taxon>
        <taxon>Marasmius</taxon>
    </lineage>
</organism>
<dbReference type="EMBL" id="JBBXMP010000025">
    <property type="protein sequence ID" value="KAL0067486.1"/>
    <property type="molecule type" value="Genomic_DNA"/>
</dbReference>
<proteinExistence type="predicted"/>
<evidence type="ECO:0000313" key="2">
    <source>
        <dbReference type="EMBL" id="KAL0067486.1"/>
    </source>
</evidence>
<dbReference type="PIRSF" id="PIRSF015753">
    <property type="entry name" value="GST"/>
    <property type="match status" value="1"/>
</dbReference>
<dbReference type="InterPro" id="IPR004045">
    <property type="entry name" value="Glutathione_S-Trfase_N"/>
</dbReference>
<feature type="domain" description="GST C-terminal" evidence="1">
    <location>
        <begin position="170"/>
        <end position="316"/>
    </location>
</feature>
<dbReference type="CDD" id="cd03190">
    <property type="entry name" value="GST_C_Omega_like"/>
    <property type="match status" value="1"/>
</dbReference>
<comment type="caution">
    <text evidence="2">The sequence shown here is derived from an EMBL/GenBank/DDBJ whole genome shotgun (WGS) entry which is preliminary data.</text>
</comment>
<dbReference type="Pfam" id="PF13410">
    <property type="entry name" value="GST_C_2"/>
    <property type="match status" value="1"/>
</dbReference>
<dbReference type="GO" id="GO:0016491">
    <property type="term" value="F:oxidoreductase activity"/>
    <property type="evidence" value="ECO:0007669"/>
    <property type="project" value="UniProtKB-KW"/>
</dbReference>
<name>A0ABR3A2A7_9AGAR</name>
<dbReference type="InterPro" id="IPR016639">
    <property type="entry name" value="GST_Omega/GSH"/>
</dbReference>
<dbReference type="PROSITE" id="PS50405">
    <property type="entry name" value="GST_CTER"/>
    <property type="match status" value="1"/>
</dbReference>
<dbReference type="PANTHER" id="PTHR32419">
    <property type="entry name" value="GLUTATHIONYL-HYDROQUINONE REDUCTASE"/>
    <property type="match status" value="1"/>
</dbReference>